<dbReference type="PATRIC" id="fig|1339349.3.peg.3020"/>
<sequence>MKGLSFIKSSSGRTQKAQKNILGMLLVKICNIIINLAYVPLLINSLNQDRYGIWLTITTIVSWIAFFDIGLGNGLRNKLAESIACKDEINARKYVSTTYGAMGILCFLFFIIEACIVPFCNWNSLLNAHSIPNGELTLLMLWVLSSLAFQMLLKLLNSVLYALQKPALSSLILMLSQLFAFIGIFIYTNVCNEVSLLKLGMIISMAPVVVLMIFSLILFRKMIPQYMPTPSFFERSKIKEIVILGSKFFWIQLTTLLLFQSNNLIIAHTCGNTSVAEYNIAYKYIGLIEMAFMIIMTPFWSAATDAYARKDYQWIKGILKKLQFISYIMIAAGGVLILLSDFVYKWWLSSTIKPDKSLMFLLLLYFCIQLSWARYGSIINGIGCVKLQFYITMIEAFVHIPLALLLGTYWGVKGVIISLIISTFANTIWPKIQIKNIFLGKRSIWVK</sequence>
<dbReference type="PANTHER" id="PTHR30250">
    <property type="entry name" value="PST FAMILY PREDICTED COLANIC ACID TRANSPORTER"/>
    <property type="match status" value="1"/>
</dbReference>
<dbReference type="InterPro" id="IPR050833">
    <property type="entry name" value="Poly_Biosynth_Transport"/>
</dbReference>
<feature type="transmembrane region" description="Helical" evidence="6">
    <location>
        <begin position="139"/>
        <end position="156"/>
    </location>
</feature>
<name>A0A078RXF1_BACUN</name>
<protein>
    <submittedName>
        <fullName evidence="7">Polysaccharide biosynthesis family protein</fullName>
    </submittedName>
</protein>
<evidence type="ECO:0000313" key="8">
    <source>
        <dbReference type="Proteomes" id="UP000028013"/>
    </source>
</evidence>
<gene>
    <name evidence="7" type="ORF">M094_1878</name>
</gene>
<feature type="transmembrane region" description="Helical" evidence="6">
    <location>
        <begin position="324"/>
        <end position="346"/>
    </location>
</feature>
<dbReference type="AlphaFoldDB" id="A0A078RXF1"/>
<keyword evidence="2" id="KW-1003">Cell membrane</keyword>
<evidence type="ECO:0000256" key="5">
    <source>
        <dbReference type="ARBA" id="ARBA00023136"/>
    </source>
</evidence>
<feature type="transmembrane region" description="Helical" evidence="6">
    <location>
        <begin position="51"/>
        <end position="71"/>
    </location>
</feature>
<dbReference type="InterPro" id="IPR002797">
    <property type="entry name" value="Polysacc_synth"/>
</dbReference>
<evidence type="ECO:0000313" key="7">
    <source>
        <dbReference type="EMBL" id="KDS49450.1"/>
    </source>
</evidence>
<proteinExistence type="predicted"/>
<evidence type="ECO:0000256" key="6">
    <source>
        <dbReference type="SAM" id="Phobius"/>
    </source>
</evidence>
<feature type="transmembrane region" description="Helical" evidence="6">
    <location>
        <begin position="168"/>
        <end position="187"/>
    </location>
</feature>
<organism evidence="7 8">
    <name type="scientific">Bacteroides uniformis str. 3978 T3 ii</name>
    <dbReference type="NCBI Taxonomy" id="1339349"/>
    <lineage>
        <taxon>Bacteria</taxon>
        <taxon>Pseudomonadati</taxon>
        <taxon>Bacteroidota</taxon>
        <taxon>Bacteroidia</taxon>
        <taxon>Bacteroidales</taxon>
        <taxon>Bacteroidaceae</taxon>
        <taxon>Bacteroides</taxon>
    </lineage>
</organism>
<evidence type="ECO:0000256" key="1">
    <source>
        <dbReference type="ARBA" id="ARBA00004651"/>
    </source>
</evidence>
<dbReference type="Pfam" id="PF01943">
    <property type="entry name" value="Polysacc_synt"/>
    <property type="match status" value="1"/>
</dbReference>
<dbReference type="RefSeq" id="WP_035449896.1">
    <property type="nucleotide sequence ID" value="NZ_JNHN01000176.1"/>
</dbReference>
<comment type="caution">
    <text evidence="7">The sequence shown here is derived from an EMBL/GenBank/DDBJ whole genome shotgun (WGS) entry which is preliminary data.</text>
</comment>
<feature type="transmembrane region" description="Helical" evidence="6">
    <location>
        <begin position="99"/>
        <end position="119"/>
    </location>
</feature>
<evidence type="ECO:0000256" key="4">
    <source>
        <dbReference type="ARBA" id="ARBA00022989"/>
    </source>
</evidence>
<comment type="subcellular location">
    <subcellularLocation>
        <location evidence="1">Cell membrane</location>
        <topology evidence="1">Multi-pass membrane protein</topology>
    </subcellularLocation>
</comment>
<keyword evidence="5 6" id="KW-0472">Membrane</keyword>
<evidence type="ECO:0000256" key="2">
    <source>
        <dbReference type="ARBA" id="ARBA00022475"/>
    </source>
</evidence>
<feature type="transmembrane region" description="Helical" evidence="6">
    <location>
        <begin position="280"/>
        <end position="303"/>
    </location>
</feature>
<reference evidence="7 8" key="1">
    <citation type="submission" date="2014-04" db="EMBL/GenBank/DDBJ databases">
        <authorList>
            <person name="Sears C."/>
            <person name="Carroll K."/>
            <person name="Sack B.R."/>
            <person name="Qadri F."/>
            <person name="Myers L.L."/>
            <person name="Chung G.-T."/>
            <person name="Escheverria P."/>
            <person name="Fraser C.M."/>
            <person name="Sadzewicz L."/>
            <person name="Shefchek K.A."/>
            <person name="Tallon L."/>
            <person name="Das S.P."/>
            <person name="Daugherty S."/>
            <person name="Mongodin E.F."/>
        </authorList>
    </citation>
    <scope>NUCLEOTIDE SEQUENCE [LARGE SCALE GENOMIC DNA]</scope>
    <source>
        <strain evidence="7 8">3978 T3 ii</strain>
    </source>
</reference>
<feature type="transmembrane region" description="Helical" evidence="6">
    <location>
        <begin position="358"/>
        <end position="375"/>
    </location>
</feature>
<feature type="transmembrane region" description="Helical" evidence="6">
    <location>
        <begin position="199"/>
        <end position="220"/>
    </location>
</feature>
<dbReference type="EMBL" id="JNHN01000176">
    <property type="protein sequence ID" value="KDS49450.1"/>
    <property type="molecule type" value="Genomic_DNA"/>
</dbReference>
<dbReference type="Proteomes" id="UP000028013">
    <property type="component" value="Unassembled WGS sequence"/>
</dbReference>
<dbReference type="GO" id="GO:0005886">
    <property type="term" value="C:plasma membrane"/>
    <property type="evidence" value="ECO:0007669"/>
    <property type="project" value="UniProtKB-SubCell"/>
</dbReference>
<feature type="transmembrane region" description="Helical" evidence="6">
    <location>
        <begin position="21"/>
        <end position="39"/>
    </location>
</feature>
<evidence type="ECO:0000256" key="3">
    <source>
        <dbReference type="ARBA" id="ARBA00022692"/>
    </source>
</evidence>
<keyword evidence="4 6" id="KW-1133">Transmembrane helix</keyword>
<accession>A0A078RXF1</accession>
<dbReference type="PANTHER" id="PTHR30250:SF11">
    <property type="entry name" value="O-ANTIGEN TRANSPORTER-RELATED"/>
    <property type="match status" value="1"/>
</dbReference>
<keyword evidence="3 6" id="KW-0812">Transmembrane</keyword>